<accession>A0A217EES2</accession>
<name>A0A217EES2_9GAMM</name>
<protein>
    <recommendedName>
        <fullName evidence="1">DUF1653 domain-containing protein</fullName>
    </recommendedName>
</protein>
<dbReference type="EMBL" id="FZLN01000001">
    <property type="protein sequence ID" value="SNQ28706.1"/>
    <property type="molecule type" value="Genomic_DNA"/>
</dbReference>
<proteinExistence type="predicted"/>
<evidence type="ECO:0000313" key="3">
    <source>
        <dbReference type="Proteomes" id="UP000243463"/>
    </source>
</evidence>
<dbReference type="Pfam" id="PF07866">
    <property type="entry name" value="DUF1653"/>
    <property type="match status" value="1"/>
</dbReference>
<evidence type="ECO:0000313" key="2">
    <source>
        <dbReference type="EMBL" id="SNQ28706.1"/>
    </source>
</evidence>
<evidence type="ECO:0000259" key="1">
    <source>
        <dbReference type="Pfam" id="PF07866"/>
    </source>
</evidence>
<sequence length="80" mass="9529">MILNDSNGHNMKLPHGIYQHYKGQKYQVFGIVRHSETQEELVMYQCLYGDYSFWVRPLEMFQSYVTLDQGESVPRFKHIA</sequence>
<dbReference type="InterPro" id="IPR037135">
    <property type="entry name" value="DUF1653-like_dom_sf"/>
</dbReference>
<organism evidence="2 3">
    <name type="scientific">Acinetobacter apis</name>
    <dbReference type="NCBI Taxonomy" id="1229165"/>
    <lineage>
        <taxon>Bacteria</taxon>
        <taxon>Pseudomonadati</taxon>
        <taxon>Pseudomonadota</taxon>
        <taxon>Gammaproteobacteria</taxon>
        <taxon>Moraxellales</taxon>
        <taxon>Moraxellaceae</taxon>
        <taxon>Acinetobacter</taxon>
    </lineage>
</organism>
<dbReference type="Proteomes" id="UP000243463">
    <property type="component" value="Unassembled WGS sequence"/>
</dbReference>
<dbReference type="AlphaFoldDB" id="A0A217EES2"/>
<keyword evidence="3" id="KW-1185">Reference proteome</keyword>
<feature type="domain" description="DUF1653" evidence="1">
    <location>
        <begin position="16"/>
        <end position="77"/>
    </location>
</feature>
<dbReference type="InterPro" id="IPR023387">
    <property type="entry name" value="DUF1653-like_dom"/>
</dbReference>
<reference evidence="3" key="1">
    <citation type="submission" date="2017-06" db="EMBL/GenBank/DDBJ databases">
        <authorList>
            <person name="Varghese N."/>
            <person name="Submissions S."/>
        </authorList>
    </citation>
    <scope>NUCLEOTIDE SEQUENCE [LARGE SCALE GENOMIC DNA]</scope>
    <source>
        <strain evidence="3">ANC 5114</strain>
    </source>
</reference>
<dbReference type="Gene3D" id="2.30.30.320">
    <property type="entry name" value="DUF1653-like domain"/>
    <property type="match status" value="1"/>
</dbReference>
<gene>
    <name evidence="2" type="ORF">SAMN05444584_0631</name>
</gene>